<comment type="function">
    <text evidence="7">Sodium-phosphate symporter.</text>
</comment>
<keyword evidence="5 7" id="KW-1133">Transmembrane helix</keyword>
<feature type="transmembrane region" description="Helical" evidence="7">
    <location>
        <begin position="443"/>
        <end position="460"/>
    </location>
</feature>
<dbReference type="GO" id="GO:0016020">
    <property type="term" value="C:membrane"/>
    <property type="evidence" value="ECO:0007669"/>
    <property type="project" value="UniProtKB-SubCell"/>
</dbReference>
<dbReference type="Pfam" id="PF01384">
    <property type="entry name" value="PHO4"/>
    <property type="match status" value="1"/>
</dbReference>
<name>A0A7S3ZFK7_9EUKA</name>
<keyword evidence="9" id="KW-0732">Signal</keyword>
<dbReference type="InterPro" id="IPR001204">
    <property type="entry name" value="Phos_transporter"/>
</dbReference>
<comment type="subcellular location">
    <subcellularLocation>
        <location evidence="1 7">Membrane</location>
        <topology evidence="1 7">Multi-pass membrane protein</topology>
    </subcellularLocation>
</comment>
<feature type="transmembrane region" description="Helical" evidence="7">
    <location>
        <begin position="416"/>
        <end position="436"/>
    </location>
</feature>
<evidence type="ECO:0000256" key="2">
    <source>
        <dbReference type="ARBA" id="ARBA00022448"/>
    </source>
</evidence>
<feature type="transmembrane region" description="Helical" evidence="7">
    <location>
        <begin position="88"/>
        <end position="108"/>
    </location>
</feature>
<dbReference type="EMBL" id="HBIV01047776">
    <property type="protein sequence ID" value="CAE0681433.1"/>
    <property type="molecule type" value="Transcribed_RNA"/>
</dbReference>
<evidence type="ECO:0000256" key="4">
    <source>
        <dbReference type="ARBA" id="ARBA00022692"/>
    </source>
</evidence>
<dbReference type="GO" id="GO:0035435">
    <property type="term" value="P:phosphate ion transmembrane transport"/>
    <property type="evidence" value="ECO:0007669"/>
    <property type="project" value="TreeGrafter"/>
</dbReference>
<feature type="compositionally biased region" description="Basic and acidic residues" evidence="8">
    <location>
        <begin position="292"/>
        <end position="308"/>
    </location>
</feature>
<dbReference type="AlphaFoldDB" id="A0A7S3ZFK7"/>
<evidence type="ECO:0000256" key="8">
    <source>
        <dbReference type="SAM" id="MobiDB-lite"/>
    </source>
</evidence>
<evidence type="ECO:0000256" key="1">
    <source>
        <dbReference type="ARBA" id="ARBA00004141"/>
    </source>
</evidence>
<reference evidence="10" key="1">
    <citation type="submission" date="2021-01" db="EMBL/GenBank/DDBJ databases">
        <authorList>
            <person name="Corre E."/>
            <person name="Pelletier E."/>
            <person name="Niang G."/>
            <person name="Scheremetjew M."/>
            <person name="Finn R."/>
            <person name="Kale V."/>
            <person name="Holt S."/>
            <person name="Cochrane G."/>
            <person name="Meng A."/>
            <person name="Brown T."/>
            <person name="Cohen L."/>
        </authorList>
    </citation>
    <scope>NUCLEOTIDE SEQUENCE</scope>
    <source>
        <strain evidence="10">CCCM811</strain>
    </source>
</reference>
<evidence type="ECO:0000256" key="6">
    <source>
        <dbReference type="ARBA" id="ARBA00023136"/>
    </source>
</evidence>
<keyword evidence="3 7" id="KW-0592">Phosphate transport</keyword>
<protein>
    <recommendedName>
        <fullName evidence="7">Phosphate transporter</fullName>
    </recommendedName>
</protein>
<sequence length="499" mass="53268">MDWLVPLAAIFMCCNAFGVGANDVANAWGTSVASGAIKLRKACLIAGFANILGAVTLGYGVSDAIQKGVADIEDPECWACGYCNSRMSLYAVGMFGALVGSSVFLLLATFSSAPVSGTHAIVGGVVGMTLAGTSGACLDWSIGGLGGIALSWVLSPVVAGFIGAGLYVFTDKFIMRATDPRTRSLTFMPIFVALSCFIIVFLVLLKSKVTKDALPVYGHFFLGVVAGIIGYFGGWFWRDKYVVSSLPSQTRKELNDHHVVEMDSKAQFNQDEVGAVGSVSGVNEEEIIEEIQKQDSEHPAQQEQHVKTEPNQNKDQTRVKDVEDPSREDAVYVFKYLIVFNAALESFAHGSNDTGNATAPFSAVFNTVNEGIHSCKAAETPEWVLFVAGCCVALGVNTFGYRVMRTVGEKITVVNFHKGFCMEFASTAAVVIATLLRFPVSTTHCQIGAVMAVGLVSVGYKNVSFGVLGQIVLSWIITLPFAGLFAAMMLAIIQTGIER</sequence>
<organism evidence="10">
    <name type="scientific">Lotharella globosa</name>
    <dbReference type="NCBI Taxonomy" id="91324"/>
    <lineage>
        <taxon>Eukaryota</taxon>
        <taxon>Sar</taxon>
        <taxon>Rhizaria</taxon>
        <taxon>Cercozoa</taxon>
        <taxon>Chlorarachniophyceae</taxon>
        <taxon>Lotharella</taxon>
    </lineage>
</organism>
<evidence type="ECO:0000256" key="9">
    <source>
        <dbReference type="SAM" id="SignalP"/>
    </source>
</evidence>
<gene>
    <name evidence="10" type="ORF">LGLO00237_LOCUS33220</name>
</gene>
<feature type="signal peptide" evidence="9">
    <location>
        <begin position="1"/>
        <end position="16"/>
    </location>
</feature>
<keyword evidence="6 7" id="KW-0472">Membrane</keyword>
<evidence type="ECO:0000256" key="5">
    <source>
        <dbReference type="ARBA" id="ARBA00022989"/>
    </source>
</evidence>
<proteinExistence type="inferred from homology"/>
<accession>A0A7S3ZFK7</accession>
<evidence type="ECO:0000256" key="7">
    <source>
        <dbReference type="RuleBase" id="RU363058"/>
    </source>
</evidence>
<feature type="region of interest" description="Disordered" evidence="8">
    <location>
        <begin position="292"/>
        <end position="324"/>
    </location>
</feature>
<dbReference type="PANTHER" id="PTHR11101:SF80">
    <property type="entry name" value="PHOSPHATE TRANSPORTER"/>
    <property type="match status" value="1"/>
</dbReference>
<evidence type="ECO:0000313" key="10">
    <source>
        <dbReference type="EMBL" id="CAE0681433.1"/>
    </source>
</evidence>
<keyword evidence="4 7" id="KW-0812">Transmembrane</keyword>
<keyword evidence="2 7" id="KW-0813">Transport</keyword>
<feature type="chain" id="PRO_5031344408" description="Phosphate transporter" evidence="9">
    <location>
        <begin position="17"/>
        <end position="499"/>
    </location>
</feature>
<feature type="transmembrane region" description="Helical" evidence="7">
    <location>
        <begin position="383"/>
        <end position="404"/>
    </location>
</feature>
<dbReference type="PANTHER" id="PTHR11101">
    <property type="entry name" value="PHOSPHATE TRANSPORTER"/>
    <property type="match status" value="1"/>
</dbReference>
<feature type="transmembrane region" description="Helical" evidence="7">
    <location>
        <begin position="120"/>
        <end position="142"/>
    </location>
</feature>
<feature type="compositionally biased region" description="Basic and acidic residues" evidence="8">
    <location>
        <begin position="315"/>
        <end position="324"/>
    </location>
</feature>
<feature type="transmembrane region" description="Helical" evidence="7">
    <location>
        <begin position="217"/>
        <end position="237"/>
    </location>
</feature>
<feature type="transmembrane region" description="Helical" evidence="7">
    <location>
        <begin position="148"/>
        <end position="169"/>
    </location>
</feature>
<evidence type="ECO:0000256" key="3">
    <source>
        <dbReference type="ARBA" id="ARBA00022592"/>
    </source>
</evidence>
<comment type="similarity">
    <text evidence="7">Belongs to the inorganic phosphate transporter (PiT) (TC 2.A.20) family.</text>
</comment>
<feature type="transmembrane region" description="Helical" evidence="7">
    <location>
        <begin position="185"/>
        <end position="205"/>
    </location>
</feature>
<feature type="transmembrane region" description="Helical" evidence="7">
    <location>
        <begin position="472"/>
        <end position="493"/>
    </location>
</feature>
<dbReference type="GO" id="GO:0005315">
    <property type="term" value="F:phosphate transmembrane transporter activity"/>
    <property type="evidence" value="ECO:0007669"/>
    <property type="project" value="InterPro"/>
</dbReference>